<comment type="catalytic activity">
    <reaction evidence="8">
        <text>guanine + H2O + H(+) = xanthine + NH4(+)</text>
        <dbReference type="Rhea" id="RHEA:14665"/>
        <dbReference type="ChEBI" id="CHEBI:15377"/>
        <dbReference type="ChEBI" id="CHEBI:15378"/>
        <dbReference type="ChEBI" id="CHEBI:16235"/>
        <dbReference type="ChEBI" id="CHEBI:17712"/>
        <dbReference type="ChEBI" id="CHEBI:28938"/>
        <dbReference type="EC" id="3.5.4.3"/>
    </reaction>
</comment>
<comment type="function">
    <text evidence="8">Catalyzes the hydrolytic deamination of guanine, producing xanthine and ammonia.</text>
</comment>
<feature type="domain" description="Amidohydrolase-related" evidence="9">
    <location>
        <begin position="78"/>
        <end position="437"/>
    </location>
</feature>
<evidence type="ECO:0000313" key="13">
    <source>
        <dbReference type="Proteomes" id="UP000255316"/>
    </source>
</evidence>
<evidence type="ECO:0000256" key="5">
    <source>
        <dbReference type="ARBA" id="ARBA00022801"/>
    </source>
</evidence>
<comment type="pathway">
    <text evidence="1 8">Purine metabolism; guanine degradation; xanthine from guanine: step 1/1.</text>
</comment>
<dbReference type="SUPFAM" id="SSF51556">
    <property type="entry name" value="Metallo-dependent hydrolases"/>
    <property type="match status" value="1"/>
</dbReference>
<keyword evidence="6 8" id="KW-0862">Zinc</keyword>
<proteinExistence type="inferred from homology"/>
<dbReference type="UniPathway" id="UPA00603">
    <property type="reaction ID" value="UER00660"/>
</dbReference>
<gene>
    <name evidence="11" type="primary">guaD_1</name>
    <name evidence="10" type="synonym">gad</name>
    <name evidence="10" type="ORF">Lcin_2132</name>
    <name evidence="11" type="ORF">NCTC12438_02147</name>
</gene>
<sequence>MSDKIAYRGTLFYFKDTATLENFPIKKDKPSEQECQYVYIEDGILIVEAGRILDVGSYADLKNKISEIKQVDYKDKLITPGFIDTHQHASQSSIVAAYGEKLLEWLEDYVFPGESVYSDRESATKDLNFFLDHLLRNGTTTAVSYGPLFYEASDIFFDELQRRNMRFVTGNILMDENSPDKLRLTTQENYDNCVRLIKKWHNKGRLSYCISPRFALSCSNTMLELCGSLKKEHPDCYIQTHLDENVNEVASVKKLYPWSKHYMDVYDHFGLVTDRSIFGHCIHTTDEELELFKKSGAIISWCPLSNNFLGSGLFNFARTSKYTNKITLGTDWGAGNSLSMFAVLDDAYKVSMLNSVKLPSMVRWYMATLGAAKALQLDKQIGSFKPGKEADFIVIDPDATTYLKYRREKVDDIFELLFILMTLGSEDNIKATYIMGKPAYINNVSST</sequence>
<dbReference type="EC" id="3.5.4.3" evidence="3 7"/>
<evidence type="ECO:0000256" key="3">
    <source>
        <dbReference type="ARBA" id="ARBA00012781"/>
    </source>
</evidence>
<dbReference type="PANTHER" id="PTHR11271:SF6">
    <property type="entry name" value="GUANINE DEAMINASE"/>
    <property type="match status" value="1"/>
</dbReference>
<evidence type="ECO:0000256" key="4">
    <source>
        <dbReference type="ARBA" id="ARBA00022723"/>
    </source>
</evidence>
<evidence type="ECO:0000256" key="1">
    <source>
        <dbReference type="ARBA" id="ARBA00004984"/>
    </source>
</evidence>
<dbReference type="GO" id="GO:0008270">
    <property type="term" value="F:zinc ion binding"/>
    <property type="evidence" value="ECO:0007669"/>
    <property type="project" value="UniProtKB-UniRule"/>
</dbReference>
<dbReference type="Proteomes" id="UP000255316">
    <property type="component" value="Unassembled WGS sequence"/>
</dbReference>
<dbReference type="GO" id="GO:0005829">
    <property type="term" value="C:cytosol"/>
    <property type="evidence" value="ECO:0007669"/>
    <property type="project" value="TreeGrafter"/>
</dbReference>
<dbReference type="Proteomes" id="UP000054854">
    <property type="component" value="Unassembled WGS sequence"/>
</dbReference>
<dbReference type="Gene3D" id="2.30.40.10">
    <property type="entry name" value="Urease, subunit C, domain 1"/>
    <property type="match status" value="1"/>
</dbReference>
<dbReference type="Gene3D" id="3.20.20.140">
    <property type="entry name" value="Metal-dependent hydrolases"/>
    <property type="match status" value="1"/>
</dbReference>
<dbReference type="InterPro" id="IPR006680">
    <property type="entry name" value="Amidohydro-rel"/>
</dbReference>
<dbReference type="EMBL" id="LNXX01000042">
    <property type="protein sequence ID" value="KTC83445.1"/>
    <property type="molecule type" value="Genomic_DNA"/>
</dbReference>
<evidence type="ECO:0000313" key="11">
    <source>
        <dbReference type="EMBL" id="STX35531.1"/>
    </source>
</evidence>
<keyword evidence="12" id="KW-1185">Reference proteome</keyword>
<comment type="similarity">
    <text evidence="2 8">Belongs to the metallo-dependent hydrolases superfamily. ATZ/TRZ family.</text>
</comment>
<evidence type="ECO:0000313" key="12">
    <source>
        <dbReference type="Proteomes" id="UP000054854"/>
    </source>
</evidence>
<accession>A0A378IM07</accession>
<evidence type="ECO:0000256" key="8">
    <source>
        <dbReference type="RuleBase" id="RU366009"/>
    </source>
</evidence>
<protein>
    <recommendedName>
        <fullName evidence="3 7">Guanine deaminase</fullName>
        <shortName evidence="8">Guanase</shortName>
        <ecNumber evidence="3 7">3.5.4.3</ecNumber>
    </recommendedName>
    <alternativeName>
        <fullName evidence="8">Guanine aminohydrolase</fullName>
    </alternativeName>
</protein>
<dbReference type="SUPFAM" id="SSF51338">
    <property type="entry name" value="Composite domain of metallo-dependent hydrolases"/>
    <property type="match status" value="1"/>
</dbReference>
<evidence type="ECO:0000259" key="9">
    <source>
        <dbReference type="Pfam" id="PF01979"/>
    </source>
</evidence>
<keyword evidence="5 8" id="KW-0378">Hydrolase</keyword>
<dbReference type="Pfam" id="PF01979">
    <property type="entry name" value="Amidohydro_1"/>
    <property type="match status" value="1"/>
</dbReference>
<dbReference type="PANTHER" id="PTHR11271">
    <property type="entry name" value="GUANINE DEAMINASE"/>
    <property type="match status" value="1"/>
</dbReference>
<reference evidence="11 13" key="2">
    <citation type="submission" date="2018-06" db="EMBL/GenBank/DDBJ databases">
        <authorList>
            <consortium name="Pathogen Informatics"/>
            <person name="Doyle S."/>
        </authorList>
    </citation>
    <scope>NUCLEOTIDE SEQUENCE [LARGE SCALE GENOMIC DNA]</scope>
    <source>
        <strain evidence="11 13">NCTC12438</strain>
    </source>
</reference>
<dbReference type="GO" id="GO:0006147">
    <property type="term" value="P:guanine catabolic process"/>
    <property type="evidence" value="ECO:0007669"/>
    <property type="project" value="UniProtKB-UniRule"/>
</dbReference>
<dbReference type="EMBL" id="UGNX01000001">
    <property type="protein sequence ID" value="STX35531.1"/>
    <property type="molecule type" value="Genomic_DNA"/>
</dbReference>
<name>A0A378IM07_9GAMM</name>
<comment type="cofactor">
    <cofactor evidence="8">
        <name>Zn(2+)</name>
        <dbReference type="ChEBI" id="CHEBI:29105"/>
    </cofactor>
    <text evidence="8">Binds 1 zinc ion per subunit.</text>
</comment>
<dbReference type="GO" id="GO:0008892">
    <property type="term" value="F:guanine deaminase activity"/>
    <property type="evidence" value="ECO:0007669"/>
    <property type="project" value="UniProtKB-UniRule"/>
</dbReference>
<dbReference type="STRING" id="28085.Lcin_2132"/>
<evidence type="ECO:0000256" key="7">
    <source>
        <dbReference type="NCBIfam" id="TIGR02967"/>
    </source>
</evidence>
<dbReference type="InterPro" id="IPR014311">
    <property type="entry name" value="Guanine_deaminase"/>
</dbReference>
<dbReference type="RefSeq" id="WP_058465293.1">
    <property type="nucleotide sequence ID" value="NZ_CAAAHQ010000005.1"/>
</dbReference>
<evidence type="ECO:0000256" key="2">
    <source>
        <dbReference type="ARBA" id="ARBA00006745"/>
    </source>
</evidence>
<organism evidence="11 13">
    <name type="scientific">Legionella cincinnatiensis</name>
    <dbReference type="NCBI Taxonomy" id="28085"/>
    <lineage>
        <taxon>Bacteria</taxon>
        <taxon>Pseudomonadati</taxon>
        <taxon>Pseudomonadota</taxon>
        <taxon>Gammaproteobacteria</taxon>
        <taxon>Legionellales</taxon>
        <taxon>Legionellaceae</taxon>
        <taxon>Legionella</taxon>
    </lineage>
</organism>
<dbReference type="NCBIfam" id="TIGR02967">
    <property type="entry name" value="guan_deamin"/>
    <property type="match status" value="1"/>
</dbReference>
<dbReference type="AlphaFoldDB" id="A0A378IM07"/>
<dbReference type="InterPro" id="IPR051607">
    <property type="entry name" value="Metallo-dep_hydrolases"/>
</dbReference>
<evidence type="ECO:0000313" key="10">
    <source>
        <dbReference type="EMBL" id="KTC83445.1"/>
    </source>
</evidence>
<keyword evidence="4 8" id="KW-0479">Metal-binding</keyword>
<evidence type="ECO:0000256" key="6">
    <source>
        <dbReference type="ARBA" id="ARBA00022833"/>
    </source>
</evidence>
<dbReference type="NCBIfam" id="NF006679">
    <property type="entry name" value="PRK09228.1"/>
    <property type="match status" value="1"/>
</dbReference>
<dbReference type="InterPro" id="IPR032466">
    <property type="entry name" value="Metal_Hydrolase"/>
</dbReference>
<reference evidence="10 12" key="1">
    <citation type="submission" date="2015-11" db="EMBL/GenBank/DDBJ databases">
        <title>Genomic analysis of 38 Legionella species identifies large and diverse effector repertoires.</title>
        <authorList>
            <person name="Burstein D."/>
            <person name="Amaro F."/>
            <person name="Zusman T."/>
            <person name="Lifshitz Z."/>
            <person name="Cohen O."/>
            <person name="Gilbert J.A."/>
            <person name="Pupko T."/>
            <person name="Shuman H.A."/>
            <person name="Segal G."/>
        </authorList>
    </citation>
    <scope>NUCLEOTIDE SEQUENCE [LARGE SCALE GENOMIC DNA]</scope>
    <source>
        <strain evidence="10 12">CDC#72-OH-14</strain>
    </source>
</reference>
<dbReference type="InterPro" id="IPR011059">
    <property type="entry name" value="Metal-dep_hydrolase_composite"/>
</dbReference>